<dbReference type="GO" id="GO:0051607">
    <property type="term" value="P:defense response to virus"/>
    <property type="evidence" value="ECO:0007669"/>
    <property type="project" value="UniProtKB-KW"/>
</dbReference>
<accession>A0A212RMN9</accession>
<keyword evidence="1" id="KW-0051">Antiviral defense</keyword>
<dbReference type="InParanoid" id="A0A212RMN9"/>
<feature type="region of interest" description="Disordered" evidence="3">
    <location>
        <begin position="174"/>
        <end position="197"/>
    </location>
</feature>
<dbReference type="InterPro" id="IPR010154">
    <property type="entry name" value="CRISPR-assoc_Cas7/Cst2/DevR"/>
</dbReference>
<sequence length="351" mass="39656">MSKALVIGYLAKVSAANVNASHTEGNVVVTKKVTLPDGSTIPYISGQAIRRMLRDRLEELGYPLSEPFAQVSGQEVTPPVRPWEFIDEDLFGYLDPSGGRRRTSPVRVSAAVGLFPFQGDRDLGTRSFERFGQAMAAGGNMFETELYANLFKGTILVELDRVGKWRSRYELIQPSSKEKESDREKEEKNRDEQKKHELQGNALVRIQDLSPPLRGFLAELIPQEKQRRLQTLLEALNLLWGGGRTARMLADLSPKFFAYARLRVKHPVFLEAMVAHYEDGRYLLDQVPLKNALERFAPYRERVIFGVEPGIFGNEEEIRQALQPYGEVLSVHHALKKAQEDVSQLWNGSSS</sequence>
<dbReference type="CDD" id="cd09687">
    <property type="entry name" value="Cas7_I-C"/>
    <property type="match status" value="1"/>
</dbReference>
<dbReference type="NCBIfam" id="TIGR02585">
    <property type="entry name" value="cas_Cst2_DevR"/>
    <property type="match status" value="1"/>
</dbReference>
<dbReference type="EMBL" id="FYEK01000071">
    <property type="protein sequence ID" value="SNB73781.1"/>
    <property type="molecule type" value="Genomic_DNA"/>
</dbReference>
<name>A0A212RMN9_9CHLR</name>
<dbReference type="RefSeq" id="WP_088572221.1">
    <property type="nucleotide sequence ID" value="NZ_FYEK01000071.1"/>
</dbReference>
<dbReference type="AlphaFoldDB" id="A0A212RMN9"/>
<dbReference type="NCBIfam" id="TIGR01875">
    <property type="entry name" value="cas_MJ0381"/>
    <property type="match status" value="1"/>
</dbReference>
<proteinExistence type="predicted"/>
<organism evidence="4 5">
    <name type="scientific">Thermoflexus hugenholtzii JAD2</name>
    <dbReference type="NCBI Taxonomy" id="877466"/>
    <lineage>
        <taxon>Bacteria</taxon>
        <taxon>Bacillati</taxon>
        <taxon>Chloroflexota</taxon>
        <taxon>Thermoflexia</taxon>
        <taxon>Thermoflexales</taxon>
        <taxon>Thermoflexaceae</taxon>
        <taxon>Thermoflexus</taxon>
    </lineage>
</organism>
<evidence type="ECO:0000256" key="2">
    <source>
        <dbReference type="ARBA" id="ARBA00025626"/>
    </source>
</evidence>
<dbReference type="InterPro" id="IPR013414">
    <property type="entry name" value="Cas7/Cst2/DevR_sub_I-B/Tneap"/>
</dbReference>
<keyword evidence="5" id="KW-1185">Reference proteome</keyword>
<dbReference type="OrthoDB" id="9781560at2"/>
<feature type="compositionally biased region" description="Basic and acidic residues" evidence="3">
    <location>
        <begin position="176"/>
        <end position="197"/>
    </location>
</feature>
<comment type="function">
    <text evidence="2">CRISPR (clustered regularly interspaced short palindromic repeat) is an adaptive immune system that provides protection against mobile genetic elements (viruses, transposable elements and conjugative plasmids). CRISPR clusters contain spacers, sequences complementary to antecedent mobile elements, and target invading nucleic acids. CRISPR clusters are transcribed and processed into CRISPR RNA (crRNA).</text>
</comment>
<dbReference type="Pfam" id="PF01905">
    <property type="entry name" value="DevR"/>
    <property type="match status" value="1"/>
</dbReference>
<dbReference type="Proteomes" id="UP000197025">
    <property type="component" value="Unassembled WGS sequence"/>
</dbReference>
<evidence type="ECO:0000256" key="1">
    <source>
        <dbReference type="ARBA" id="ARBA00023118"/>
    </source>
</evidence>
<gene>
    <name evidence="4" type="ORF">SAMN02746019_00019720</name>
</gene>
<evidence type="ECO:0000256" key="3">
    <source>
        <dbReference type="SAM" id="MobiDB-lite"/>
    </source>
</evidence>
<evidence type="ECO:0000313" key="5">
    <source>
        <dbReference type="Proteomes" id="UP000197025"/>
    </source>
</evidence>
<protein>
    <submittedName>
        <fullName evidence="4">CRISPR-associated autoregulator, Cst2 family</fullName>
    </submittedName>
</protein>
<reference evidence="5" key="1">
    <citation type="submission" date="2017-06" db="EMBL/GenBank/DDBJ databases">
        <authorList>
            <person name="Varghese N."/>
            <person name="Submissions S."/>
        </authorList>
    </citation>
    <scope>NUCLEOTIDE SEQUENCE [LARGE SCALE GENOMIC DNA]</scope>
    <source>
        <strain evidence="5">JAD2</strain>
    </source>
</reference>
<evidence type="ECO:0000313" key="4">
    <source>
        <dbReference type="EMBL" id="SNB73781.1"/>
    </source>
</evidence>